<feature type="binding site" evidence="18">
    <location>
        <begin position="129"/>
        <end position="135"/>
    </location>
    <ligand>
        <name>(6S)-NADPHX</name>
        <dbReference type="ChEBI" id="CHEBI:64076"/>
    </ligand>
</feature>
<comment type="similarity">
    <text evidence="4 19">In the C-terminal section; belongs to the NnrD/CARKD family.</text>
</comment>
<dbReference type="Gene3D" id="3.40.1190.20">
    <property type="match status" value="1"/>
</dbReference>
<dbReference type="PANTHER" id="PTHR12592:SF0">
    <property type="entry name" value="ATP-DEPENDENT (S)-NAD(P)H-HYDRATE DEHYDRATASE"/>
    <property type="match status" value="1"/>
</dbReference>
<dbReference type="InterPro" id="IPR017953">
    <property type="entry name" value="Carbohydrate_kinase_pred_CS"/>
</dbReference>
<dbReference type="Proteomes" id="UP000886722">
    <property type="component" value="Unassembled WGS sequence"/>
</dbReference>
<keyword evidence="10 17" id="KW-0520">NAD</keyword>
<comment type="caution">
    <text evidence="22">The sequence shown here is derived from an EMBL/GenBank/DDBJ whole genome shotgun (WGS) entry which is preliminary data.</text>
</comment>
<feature type="binding site" evidence="18">
    <location>
        <begin position="57"/>
        <end position="61"/>
    </location>
    <ligand>
        <name>(6S)-NADPHX</name>
        <dbReference type="ChEBI" id="CHEBI:64076"/>
    </ligand>
</feature>
<evidence type="ECO:0000256" key="11">
    <source>
        <dbReference type="ARBA" id="ARBA00023235"/>
    </source>
</evidence>
<feature type="binding site" evidence="18">
    <location>
        <position position="161"/>
    </location>
    <ligand>
        <name>K(+)</name>
        <dbReference type="ChEBI" id="CHEBI:29103"/>
    </ligand>
</feature>
<dbReference type="GO" id="GO:0046872">
    <property type="term" value="F:metal ion binding"/>
    <property type="evidence" value="ECO:0007669"/>
    <property type="project" value="UniProtKB-UniRule"/>
</dbReference>
<dbReference type="InterPro" id="IPR000631">
    <property type="entry name" value="CARKD"/>
</dbReference>
<comment type="catalytic activity">
    <reaction evidence="16 17 19">
        <text>(6S)-NADPHX + ADP = AMP + phosphate + NADPH + H(+)</text>
        <dbReference type="Rhea" id="RHEA:32235"/>
        <dbReference type="ChEBI" id="CHEBI:15378"/>
        <dbReference type="ChEBI" id="CHEBI:43474"/>
        <dbReference type="ChEBI" id="CHEBI:57783"/>
        <dbReference type="ChEBI" id="CHEBI:64076"/>
        <dbReference type="ChEBI" id="CHEBI:456215"/>
        <dbReference type="ChEBI" id="CHEBI:456216"/>
        <dbReference type="EC" id="4.2.1.136"/>
    </reaction>
</comment>
<evidence type="ECO:0000256" key="19">
    <source>
        <dbReference type="PIRNR" id="PIRNR017184"/>
    </source>
</evidence>
<dbReference type="Pfam" id="PF01256">
    <property type="entry name" value="Carb_kinase"/>
    <property type="match status" value="1"/>
</dbReference>
<evidence type="ECO:0000259" key="20">
    <source>
        <dbReference type="PROSITE" id="PS51383"/>
    </source>
</evidence>
<proteinExistence type="inferred from homology"/>
<evidence type="ECO:0000256" key="6">
    <source>
        <dbReference type="ARBA" id="ARBA00022741"/>
    </source>
</evidence>
<dbReference type="InterPro" id="IPR036652">
    <property type="entry name" value="YjeF_N_dom_sf"/>
</dbReference>
<dbReference type="EC" id="4.2.1.136" evidence="19"/>
<comment type="cofactor">
    <cofactor evidence="17">
        <name>Mg(2+)</name>
        <dbReference type="ChEBI" id="CHEBI:18420"/>
    </cofactor>
</comment>
<dbReference type="PROSITE" id="PS01050">
    <property type="entry name" value="YJEF_C_2"/>
    <property type="match status" value="1"/>
</dbReference>
<dbReference type="Pfam" id="PF03853">
    <property type="entry name" value="YjeF_N"/>
    <property type="match status" value="1"/>
</dbReference>
<evidence type="ECO:0000256" key="4">
    <source>
        <dbReference type="ARBA" id="ARBA00009524"/>
    </source>
</evidence>
<evidence type="ECO:0000256" key="13">
    <source>
        <dbReference type="ARBA" id="ARBA00023268"/>
    </source>
</evidence>
<sequence length="509" mass="56245">MKIFPTEKIKKIDRYTIDYEPIASIDLMERAASAITREIIDQWDNRRQVVVFAGPGNNGGDALAVARMLTQGGYTVDSYLFNPKNHLSPDCAINRERLKKSNAKLHEVINEFVPPRLHKDMLVIDGLFGSGLQRPLENAYASVVQYINASGAIIVSIDIPSGMMGEDNRFCSRQNIIHPALTLTLQFPKLAFFTSEECPLTGNWKILDIGLHHDIIEKEDTPYYYIQPAEVAEWIKKRERFSDKYDYGHLLVVAGSRGMAGAASMTARAALHSGAGLVSIHSAARCETILQTALPEAIFEADDNENHISDIQLTRRYNSIAIGPGLGTHTDTREAFIRLLPQLTYPIVVDADALNLMQGNATTLSLLPRQSIITPHHREFDRLFGESTTQYERLQKAVEMSRHYQIVIVLKGAHTAIVSPEGKIYFNGTGNPGMATAGSGDTLTGIIGALLCQRYEPLKAAILGVVLHGLAGDIAARNESEEYIIAGDICRCLGQAFQELHAYKNSEIQ</sequence>
<feature type="binding site" evidence="17">
    <location>
        <position position="325"/>
    </location>
    <ligand>
        <name>(6S)-NADPHX</name>
        <dbReference type="ChEBI" id="CHEBI:64076"/>
    </ligand>
</feature>
<feature type="binding site" evidence="17">
    <location>
        <begin position="411"/>
        <end position="415"/>
    </location>
    <ligand>
        <name>AMP</name>
        <dbReference type="ChEBI" id="CHEBI:456215"/>
    </ligand>
</feature>
<feature type="binding site" evidence="17">
    <location>
        <position position="440"/>
    </location>
    <ligand>
        <name>AMP</name>
        <dbReference type="ChEBI" id="CHEBI:456215"/>
    </ligand>
</feature>
<dbReference type="InterPro" id="IPR030677">
    <property type="entry name" value="Nnr"/>
</dbReference>
<dbReference type="GO" id="GO:0052855">
    <property type="term" value="F:ADP-dependent NAD(P)H-hydrate dehydratase activity"/>
    <property type="evidence" value="ECO:0007669"/>
    <property type="project" value="UniProtKB-UniRule"/>
</dbReference>
<comment type="catalytic activity">
    <reaction evidence="1 18 19">
        <text>(6R)-NADHX = (6S)-NADHX</text>
        <dbReference type="Rhea" id="RHEA:32215"/>
        <dbReference type="ChEBI" id="CHEBI:64074"/>
        <dbReference type="ChEBI" id="CHEBI:64075"/>
        <dbReference type="EC" id="5.1.99.6"/>
    </reaction>
</comment>
<feature type="domain" description="YjeF N-terminal" evidence="21">
    <location>
        <begin position="9"/>
        <end position="217"/>
    </location>
</feature>
<organism evidence="22 23">
    <name type="scientific">Candidatus Caccoplasma intestinavium</name>
    <dbReference type="NCBI Taxonomy" id="2840716"/>
    <lineage>
        <taxon>Bacteria</taxon>
        <taxon>Pseudomonadati</taxon>
        <taxon>Bacteroidota</taxon>
        <taxon>Bacteroidia</taxon>
        <taxon>Bacteroidales</taxon>
        <taxon>Bacteroidaceae</taxon>
        <taxon>Bacteroidaceae incertae sedis</taxon>
        <taxon>Candidatus Caccoplasma</taxon>
    </lineage>
</organism>
<evidence type="ECO:0000256" key="12">
    <source>
        <dbReference type="ARBA" id="ARBA00023239"/>
    </source>
</evidence>
<reference evidence="22" key="2">
    <citation type="journal article" date="2021" name="PeerJ">
        <title>Extensive microbial diversity within the chicken gut microbiome revealed by metagenomics and culture.</title>
        <authorList>
            <person name="Gilroy R."/>
            <person name="Ravi A."/>
            <person name="Getino M."/>
            <person name="Pursley I."/>
            <person name="Horton D.L."/>
            <person name="Alikhan N.F."/>
            <person name="Baker D."/>
            <person name="Gharbi K."/>
            <person name="Hall N."/>
            <person name="Watson M."/>
            <person name="Adriaenssens E.M."/>
            <person name="Foster-Nyarko E."/>
            <person name="Jarju S."/>
            <person name="Secka A."/>
            <person name="Antonio M."/>
            <person name="Oren A."/>
            <person name="Chaudhuri R.R."/>
            <person name="La Ragione R."/>
            <person name="Hildebrand F."/>
            <person name="Pallen M.J."/>
        </authorList>
    </citation>
    <scope>NUCLEOTIDE SEQUENCE</scope>
    <source>
        <strain evidence="22">21143</strain>
    </source>
</reference>
<reference evidence="22" key="1">
    <citation type="submission" date="2020-10" db="EMBL/GenBank/DDBJ databases">
        <authorList>
            <person name="Gilroy R."/>
        </authorList>
    </citation>
    <scope>NUCLEOTIDE SEQUENCE</scope>
    <source>
        <strain evidence="22">21143</strain>
    </source>
</reference>
<feature type="binding site" evidence="17">
    <location>
        <position position="441"/>
    </location>
    <ligand>
        <name>(6S)-NADPHX</name>
        <dbReference type="ChEBI" id="CHEBI:64076"/>
    </ligand>
</feature>
<evidence type="ECO:0000256" key="18">
    <source>
        <dbReference type="HAMAP-Rule" id="MF_01966"/>
    </source>
</evidence>
<evidence type="ECO:0000256" key="9">
    <source>
        <dbReference type="ARBA" id="ARBA00022958"/>
    </source>
</evidence>
<feature type="binding site" evidence="18">
    <location>
        <position position="58"/>
    </location>
    <ligand>
        <name>K(+)</name>
        <dbReference type="ChEBI" id="CHEBI:29103"/>
    </ligand>
</feature>
<dbReference type="GO" id="GO:0110051">
    <property type="term" value="P:metabolite repair"/>
    <property type="evidence" value="ECO:0007669"/>
    <property type="project" value="TreeGrafter"/>
</dbReference>
<evidence type="ECO:0000256" key="1">
    <source>
        <dbReference type="ARBA" id="ARBA00000013"/>
    </source>
</evidence>
<evidence type="ECO:0000256" key="2">
    <source>
        <dbReference type="ARBA" id="ARBA00000909"/>
    </source>
</evidence>
<keyword evidence="13" id="KW-0511">Multifunctional enzyme</keyword>
<keyword evidence="11 18" id="KW-0413">Isomerase</keyword>
<keyword evidence="6 17" id="KW-0547">Nucleotide-binding</keyword>
<evidence type="ECO:0000256" key="5">
    <source>
        <dbReference type="ARBA" id="ARBA00022723"/>
    </source>
</evidence>
<comment type="similarity">
    <text evidence="17">Belongs to the NnrD/CARKD family.</text>
</comment>
<feature type="binding site" evidence="17">
    <location>
        <position position="376"/>
    </location>
    <ligand>
        <name>(6S)-NADPHX</name>
        <dbReference type="ChEBI" id="CHEBI:64076"/>
    </ligand>
</feature>
<comment type="similarity">
    <text evidence="18">Belongs to the NnrE/AIBP family.</text>
</comment>
<dbReference type="HAMAP" id="MF_01966">
    <property type="entry name" value="NADHX_epimerase"/>
    <property type="match status" value="1"/>
</dbReference>
<dbReference type="PROSITE" id="PS51383">
    <property type="entry name" value="YJEF_C_3"/>
    <property type="match status" value="1"/>
</dbReference>
<dbReference type="HAMAP" id="MF_01965">
    <property type="entry name" value="NADHX_dehydratase"/>
    <property type="match status" value="1"/>
</dbReference>
<dbReference type="GO" id="GO:0052856">
    <property type="term" value="F:NAD(P)HX epimerase activity"/>
    <property type="evidence" value="ECO:0007669"/>
    <property type="project" value="UniProtKB-UniRule"/>
</dbReference>
<accession>A0A9D1KF10</accession>
<dbReference type="NCBIfam" id="TIGR00197">
    <property type="entry name" value="yjeF_nterm"/>
    <property type="match status" value="1"/>
</dbReference>
<feature type="domain" description="YjeF C-terminal" evidence="20">
    <location>
        <begin position="227"/>
        <end position="500"/>
    </location>
</feature>
<evidence type="ECO:0000256" key="16">
    <source>
        <dbReference type="ARBA" id="ARBA00049209"/>
    </source>
</evidence>
<comment type="function">
    <text evidence="14 19">Bifunctional enzyme that catalyzes the epimerization of the S- and R-forms of NAD(P)HX and the dehydration of the S-form of NAD(P)HX at the expense of ADP, which is converted to AMP. This allows the repair of both epimers of NAD(P)HX, a damaged form of NAD(P)H that is a result of enzymatic or heat-dependent hydration.</text>
</comment>
<keyword evidence="5 18" id="KW-0479">Metal-binding</keyword>
<dbReference type="EC" id="5.1.99.6" evidence="19"/>
<comment type="subunit">
    <text evidence="17">Homotetramer.</text>
</comment>
<evidence type="ECO:0000313" key="22">
    <source>
        <dbReference type="EMBL" id="HIT39987.1"/>
    </source>
</evidence>
<dbReference type="SUPFAM" id="SSF64153">
    <property type="entry name" value="YjeF N-terminal domain-like"/>
    <property type="match status" value="1"/>
</dbReference>
<feature type="binding site" evidence="18">
    <location>
        <position position="158"/>
    </location>
    <ligand>
        <name>(6S)-NADPHX</name>
        <dbReference type="ChEBI" id="CHEBI:64076"/>
    </ligand>
</feature>
<evidence type="ECO:0000256" key="10">
    <source>
        <dbReference type="ARBA" id="ARBA00023027"/>
    </source>
</evidence>
<comment type="catalytic activity">
    <reaction evidence="2 18 19">
        <text>(6R)-NADPHX = (6S)-NADPHX</text>
        <dbReference type="Rhea" id="RHEA:32227"/>
        <dbReference type="ChEBI" id="CHEBI:64076"/>
        <dbReference type="ChEBI" id="CHEBI:64077"/>
        <dbReference type="EC" id="5.1.99.6"/>
    </reaction>
</comment>
<dbReference type="CDD" id="cd01171">
    <property type="entry name" value="YXKO-related"/>
    <property type="match status" value="1"/>
</dbReference>
<keyword evidence="9 18" id="KW-0630">Potassium</keyword>
<dbReference type="SUPFAM" id="SSF53613">
    <property type="entry name" value="Ribokinase-like"/>
    <property type="match status" value="1"/>
</dbReference>
<dbReference type="PROSITE" id="PS51385">
    <property type="entry name" value="YJEF_N"/>
    <property type="match status" value="1"/>
</dbReference>
<evidence type="ECO:0000256" key="14">
    <source>
        <dbReference type="ARBA" id="ARBA00025153"/>
    </source>
</evidence>
<dbReference type="EMBL" id="DVKT01000062">
    <property type="protein sequence ID" value="HIT39987.1"/>
    <property type="molecule type" value="Genomic_DNA"/>
</dbReference>
<keyword evidence="7 17" id="KW-0067">ATP-binding</keyword>
<comment type="catalytic activity">
    <reaction evidence="15 17 19">
        <text>(6S)-NADHX + ADP = AMP + phosphate + NADH + H(+)</text>
        <dbReference type="Rhea" id="RHEA:32223"/>
        <dbReference type="ChEBI" id="CHEBI:15378"/>
        <dbReference type="ChEBI" id="CHEBI:43474"/>
        <dbReference type="ChEBI" id="CHEBI:57945"/>
        <dbReference type="ChEBI" id="CHEBI:64074"/>
        <dbReference type="ChEBI" id="CHEBI:456215"/>
        <dbReference type="ChEBI" id="CHEBI:456216"/>
        <dbReference type="EC" id="4.2.1.136"/>
    </reaction>
</comment>
<evidence type="ECO:0000256" key="17">
    <source>
        <dbReference type="HAMAP-Rule" id="MF_01965"/>
    </source>
</evidence>
<feature type="binding site" evidence="18">
    <location>
        <position position="140"/>
    </location>
    <ligand>
        <name>(6S)-NADPHX</name>
        <dbReference type="ChEBI" id="CHEBI:64076"/>
    </ligand>
</feature>
<dbReference type="NCBIfam" id="TIGR00196">
    <property type="entry name" value="yjeF_cterm"/>
    <property type="match status" value="1"/>
</dbReference>
<dbReference type="InterPro" id="IPR004443">
    <property type="entry name" value="YjeF_N_dom"/>
</dbReference>
<dbReference type="AlphaFoldDB" id="A0A9D1KF10"/>
<feature type="binding site" evidence="17">
    <location>
        <position position="262"/>
    </location>
    <ligand>
        <name>(6S)-NADPHX</name>
        <dbReference type="ChEBI" id="CHEBI:64076"/>
    </ligand>
</feature>
<evidence type="ECO:0000313" key="23">
    <source>
        <dbReference type="Proteomes" id="UP000886722"/>
    </source>
</evidence>
<evidence type="ECO:0000256" key="7">
    <source>
        <dbReference type="ARBA" id="ARBA00022840"/>
    </source>
</evidence>
<comment type="similarity">
    <text evidence="3 19">In the N-terminal section; belongs to the NnrE/AIBP family.</text>
</comment>
<comment type="cofactor">
    <cofactor evidence="18 19">
        <name>K(+)</name>
        <dbReference type="ChEBI" id="CHEBI:29103"/>
    </cofactor>
    <text evidence="18 19">Binds 1 potassium ion per subunit.</text>
</comment>
<evidence type="ECO:0000256" key="3">
    <source>
        <dbReference type="ARBA" id="ARBA00006001"/>
    </source>
</evidence>
<evidence type="ECO:0000259" key="21">
    <source>
        <dbReference type="PROSITE" id="PS51385"/>
    </source>
</evidence>
<protein>
    <recommendedName>
        <fullName evidence="19">Bifunctional NAD(P)H-hydrate repair enzyme</fullName>
    </recommendedName>
    <alternativeName>
        <fullName evidence="19">Nicotinamide nucleotide repair protein</fullName>
    </alternativeName>
    <domain>
        <recommendedName>
            <fullName evidence="19">ADP-dependent (S)-NAD(P)H-hydrate dehydratase</fullName>
            <ecNumber evidence="19">4.2.1.136</ecNumber>
        </recommendedName>
        <alternativeName>
            <fullName evidence="19">ADP-dependent NAD(P)HX dehydratase</fullName>
        </alternativeName>
    </domain>
    <domain>
        <recommendedName>
            <fullName evidence="19">NAD(P)H-hydrate epimerase</fullName>
            <ecNumber evidence="19">5.1.99.6</ecNumber>
        </recommendedName>
    </domain>
</protein>
<dbReference type="PANTHER" id="PTHR12592">
    <property type="entry name" value="ATP-DEPENDENT (S)-NAD(P)H-HYDRATE DEHYDRATASE FAMILY MEMBER"/>
    <property type="match status" value="1"/>
</dbReference>
<feature type="binding site" evidence="18">
    <location>
        <position position="125"/>
    </location>
    <ligand>
        <name>K(+)</name>
        <dbReference type="ChEBI" id="CHEBI:29103"/>
    </ligand>
</feature>
<dbReference type="InterPro" id="IPR029056">
    <property type="entry name" value="Ribokinase-like"/>
</dbReference>
<dbReference type="GO" id="GO:0005524">
    <property type="term" value="F:ATP binding"/>
    <property type="evidence" value="ECO:0007669"/>
    <property type="project" value="UniProtKB-UniRule"/>
</dbReference>
<dbReference type="Gene3D" id="3.40.50.10260">
    <property type="entry name" value="YjeF N-terminal domain"/>
    <property type="match status" value="1"/>
</dbReference>
<dbReference type="PIRSF" id="PIRSF017184">
    <property type="entry name" value="Nnr"/>
    <property type="match status" value="1"/>
</dbReference>
<comment type="function">
    <text evidence="18">Catalyzes the epimerization of the S- and R-forms of NAD(P)HX, a damaged form of NAD(P)H that is a result of enzymatic or heat-dependent hydration. This is a prerequisite for the S-specific NAD(P)H-hydrate dehydratase to allow the repair of both epimers of NAD(P)HX.</text>
</comment>
<name>A0A9D1KF10_9BACT</name>
<keyword evidence="12 17" id="KW-0456">Lyase</keyword>
<dbReference type="GO" id="GO:0046496">
    <property type="term" value="P:nicotinamide nucleotide metabolic process"/>
    <property type="evidence" value="ECO:0007669"/>
    <property type="project" value="UniProtKB-UniRule"/>
</dbReference>
<evidence type="ECO:0000256" key="8">
    <source>
        <dbReference type="ARBA" id="ARBA00022857"/>
    </source>
</evidence>
<keyword evidence="8 17" id="KW-0521">NADP</keyword>
<gene>
    <name evidence="17" type="primary">nnrD</name>
    <name evidence="18" type="synonym">nnrE</name>
    <name evidence="22" type="ORF">IAD06_08150</name>
</gene>
<evidence type="ECO:0000256" key="15">
    <source>
        <dbReference type="ARBA" id="ARBA00048238"/>
    </source>
</evidence>
<comment type="function">
    <text evidence="17">Catalyzes the dehydration of the S-form of NAD(P)HX at the expense of ADP, which is converted to AMP. Together with NAD(P)HX epimerase, which catalyzes the epimerization of the S- and R-forms, the enzyme allows the repair of both epimers of NAD(P)HX, a damaged form of NAD(P)H that is a result of enzymatic or heat-dependent hydration.</text>
</comment>